<dbReference type="Pfam" id="PF09479">
    <property type="entry name" value="Flg_new"/>
    <property type="match status" value="3"/>
</dbReference>
<dbReference type="STRING" id="35623.Aocu_02720"/>
<gene>
    <name evidence="2" type="ORF">Aocu_02720</name>
</gene>
<comment type="subcellular location">
    <subcellularLocation>
        <location evidence="1">Cell envelope</location>
    </subcellularLocation>
</comment>
<dbReference type="PATRIC" id="fig|35623.3.peg.272"/>
<dbReference type="GO" id="GO:0030313">
    <property type="term" value="C:cell envelope"/>
    <property type="evidence" value="ECO:0007669"/>
    <property type="project" value="UniProtKB-SubCell"/>
</dbReference>
<accession>A0A061A8Y2</accession>
<dbReference type="KEGG" id="aoc:Aocu_02720"/>
<dbReference type="AlphaFoldDB" id="A0A061A8Y2"/>
<sequence length="266" mass="30090">MKKIFLLIMVLTLGLVIVGCSDAKYSDDTVNIVFFTDANEGGSTIQPYLNLEPGDLVEEPEDPTRTGFEFVGWFQDLQRTIPWDFDVNVVPEASILLYAKWAPIVSIIIYDTNGGTMPNTNYPTEYNPGDRSVLPNPTRTGYQFIAWYLYDWDEELLNTKPGDRGYQTIPANSFGELYLYAHWRPIEVVVTFSVNFPGTVDKPNAPANQYYKYGQEIDFPVLANAGGYRFLGWNSSSNGTGTWYVNGDLFTRTTRTTAYAIWEPIV</sequence>
<dbReference type="HOGENOM" id="CLU_1056967_0_0_14"/>
<evidence type="ECO:0008006" key="4">
    <source>
        <dbReference type="Google" id="ProtNLM"/>
    </source>
</evidence>
<dbReference type="OrthoDB" id="384575at2"/>
<reference evidence="3" key="1">
    <citation type="submission" date="2014-05" db="EMBL/GenBank/DDBJ databases">
        <authorList>
            <person name="Kube M."/>
        </authorList>
    </citation>
    <scope>NUCLEOTIDE SEQUENCE [LARGE SCALE GENOMIC DNA]</scope>
</reference>
<dbReference type="InterPro" id="IPR013378">
    <property type="entry name" value="InlB-like_B-rpt"/>
</dbReference>
<dbReference type="Proteomes" id="UP000032434">
    <property type="component" value="Chromosome 1"/>
</dbReference>
<keyword evidence="3" id="KW-1185">Reference proteome</keyword>
<evidence type="ECO:0000256" key="1">
    <source>
        <dbReference type="ARBA" id="ARBA00004196"/>
    </source>
</evidence>
<dbReference type="NCBIfam" id="TIGR02543">
    <property type="entry name" value="List_Bact_rpt"/>
    <property type="match status" value="2"/>
</dbReference>
<dbReference type="InterPro" id="IPR042229">
    <property type="entry name" value="Listeria/Bacterioides_rpt_sf"/>
</dbReference>
<dbReference type="EMBL" id="LK028559">
    <property type="protein sequence ID" value="CDR30345.1"/>
    <property type="molecule type" value="Genomic_DNA"/>
</dbReference>
<proteinExistence type="predicted"/>
<dbReference type="PROSITE" id="PS51257">
    <property type="entry name" value="PROKAR_LIPOPROTEIN"/>
    <property type="match status" value="1"/>
</dbReference>
<protein>
    <recommendedName>
        <fullName evidence="4">InlB B-repeat-containing protein</fullName>
    </recommendedName>
</protein>
<dbReference type="Gene3D" id="2.60.40.4270">
    <property type="entry name" value="Listeria-Bacteroides repeat domain"/>
    <property type="match status" value="3"/>
</dbReference>
<dbReference type="RefSeq" id="WP_045748905.1">
    <property type="nucleotide sequence ID" value="NZ_FUZK01000002.1"/>
</dbReference>
<evidence type="ECO:0000313" key="3">
    <source>
        <dbReference type="Proteomes" id="UP000032434"/>
    </source>
</evidence>
<organism evidence="2 3">
    <name type="scientific">Acholeplasma oculi</name>
    <dbReference type="NCBI Taxonomy" id="35623"/>
    <lineage>
        <taxon>Bacteria</taxon>
        <taxon>Bacillati</taxon>
        <taxon>Mycoplasmatota</taxon>
        <taxon>Mollicutes</taxon>
        <taxon>Acholeplasmatales</taxon>
        <taxon>Acholeplasmataceae</taxon>
        <taxon>Acholeplasma</taxon>
    </lineage>
</organism>
<name>A0A061A8Y2_9MOLU</name>
<evidence type="ECO:0000313" key="2">
    <source>
        <dbReference type="EMBL" id="CDR30345.1"/>
    </source>
</evidence>
<dbReference type="InParanoid" id="A0A061A8Y2"/>